<proteinExistence type="predicted"/>
<dbReference type="PANTHER" id="PTHR35007">
    <property type="entry name" value="INTEGRAL MEMBRANE PROTEIN-RELATED"/>
    <property type="match status" value="1"/>
</dbReference>
<dbReference type="InterPro" id="IPR042094">
    <property type="entry name" value="T2SS_GspF_sf"/>
</dbReference>
<dbReference type="Pfam" id="PF00482">
    <property type="entry name" value="T2SSF"/>
    <property type="match status" value="1"/>
</dbReference>
<evidence type="ECO:0000256" key="7">
    <source>
        <dbReference type="SAM" id="Phobius"/>
    </source>
</evidence>
<reference evidence="9 10" key="1">
    <citation type="submission" date="2016-10" db="EMBL/GenBank/DDBJ databases">
        <authorList>
            <person name="de Groot N.N."/>
        </authorList>
    </citation>
    <scope>NUCLEOTIDE SEQUENCE [LARGE SCALE GENOMIC DNA]</scope>
    <source>
        <strain evidence="9 10">CGMCC 1.8891</strain>
    </source>
</reference>
<dbReference type="RefSeq" id="WP_066601773.1">
    <property type="nucleotide sequence ID" value="NZ_FORY01000004.1"/>
</dbReference>
<keyword evidence="3 7" id="KW-0812">Transmembrane</keyword>
<accession>A0A1I3QP41</accession>
<evidence type="ECO:0000256" key="5">
    <source>
        <dbReference type="ARBA" id="ARBA00023136"/>
    </source>
</evidence>
<feature type="transmembrane region" description="Helical" evidence="7">
    <location>
        <begin position="6"/>
        <end position="26"/>
    </location>
</feature>
<evidence type="ECO:0000256" key="6">
    <source>
        <dbReference type="SAM" id="Coils"/>
    </source>
</evidence>
<dbReference type="GO" id="GO:0005886">
    <property type="term" value="C:plasma membrane"/>
    <property type="evidence" value="ECO:0007669"/>
    <property type="project" value="UniProtKB-SubCell"/>
</dbReference>
<gene>
    <name evidence="9" type="ORF">SAMN04488138_10426</name>
</gene>
<evidence type="ECO:0000256" key="1">
    <source>
        <dbReference type="ARBA" id="ARBA00004651"/>
    </source>
</evidence>
<keyword evidence="4 7" id="KW-1133">Transmembrane helix</keyword>
<evidence type="ECO:0000256" key="3">
    <source>
        <dbReference type="ARBA" id="ARBA00022692"/>
    </source>
</evidence>
<evidence type="ECO:0000313" key="10">
    <source>
        <dbReference type="Proteomes" id="UP000183299"/>
    </source>
</evidence>
<evidence type="ECO:0000256" key="4">
    <source>
        <dbReference type="ARBA" id="ARBA00022989"/>
    </source>
</evidence>
<dbReference type="InterPro" id="IPR018076">
    <property type="entry name" value="T2SS_GspF_dom"/>
</dbReference>
<feature type="transmembrane region" description="Helical" evidence="7">
    <location>
        <begin position="264"/>
        <end position="287"/>
    </location>
</feature>
<dbReference type="PANTHER" id="PTHR35007:SF1">
    <property type="entry name" value="PILUS ASSEMBLY PROTEIN"/>
    <property type="match status" value="1"/>
</dbReference>
<evidence type="ECO:0000259" key="8">
    <source>
        <dbReference type="Pfam" id="PF00482"/>
    </source>
</evidence>
<name>A0A1I3QP41_9RHOB</name>
<keyword evidence="2" id="KW-1003">Cell membrane</keyword>
<dbReference type="AlphaFoldDB" id="A0A1I3QP41"/>
<dbReference type="EMBL" id="FORY01000004">
    <property type="protein sequence ID" value="SFJ35259.1"/>
    <property type="molecule type" value="Genomic_DNA"/>
</dbReference>
<dbReference type="STRING" id="576117.SAMN04488138_10426"/>
<evidence type="ECO:0000313" key="9">
    <source>
        <dbReference type="EMBL" id="SFJ35259.1"/>
    </source>
</evidence>
<feature type="coiled-coil region" evidence="6">
    <location>
        <begin position="234"/>
        <end position="261"/>
    </location>
</feature>
<feature type="transmembrane region" description="Helical" evidence="7">
    <location>
        <begin position="299"/>
        <end position="316"/>
    </location>
</feature>
<keyword evidence="5 7" id="KW-0472">Membrane</keyword>
<keyword evidence="10" id="KW-1185">Reference proteome</keyword>
<dbReference type="OrthoDB" id="9803381at2"/>
<feature type="domain" description="Type II secretion system protein GspF" evidence="8">
    <location>
        <begin position="156"/>
        <end position="280"/>
    </location>
</feature>
<organism evidence="9 10">
    <name type="scientific">Celeribacter halophilus</name>
    <dbReference type="NCBI Taxonomy" id="576117"/>
    <lineage>
        <taxon>Bacteria</taxon>
        <taxon>Pseudomonadati</taxon>
        <taxon>Pseudomonadota</taxon>
        <taxon>Alphaproteobacteria</taxon>
        <taxon>Rhodobacterales</taxon>
        <taxon>Roseobacteraceae</taxon>
        <taxon>Celeribacter</taxon>
    </lineage>
</organism>
<sequence length="323" mass="35108">MVGTVSAFIMIFTACVAFGAVSLILYDRARRIRRARLVRYSADQSKTTPELVRQRVAETARNATRAAMKQRRGGVRGLLEQRVREAGLSMTPASVLLSMGIMAIGIGLGLTFMTSLAMPLRVLVAIGGGWMMVNLFLDLLKGRRVRQFTEALPDCLDVFARGLRAGQPLGESLGLVASHSSGIAREEFLRCRDEHRVGLPLNEALSGMADRIATPEARFIAVATSLQAETGGNLVETLENLAELLRDRRKLRKKAAALSAETRVSAMILSGLPFGIGLILFVLNPGYLSPLIEDPRGHLMTLAGVLSLSLGIYSMYKLSRIDV</sequence>
<protein>
    <submittedName>
        <fullName evidence="9">Tight adherence protein B</fullName>
    </submittedName>
</protein>
<evidence type="ECO:0000256" key="2">
    <source>
        <dbReference type="ARBA" id="ARBA00022475"/>
    </source>
</evidence>
<keyword evidence="6" id="KW-0175">Coiled coil</keyword>
<feature type="transmembrane region" description="Helical" evidence="7">
    <location>
        <begin position="86"/>
        <end position="112"/>
    </location>
</feature>
<dbReference type="GeneID" id="98664648"/>
<dbReference type="Gene3D" id="1.20.81.30">
    <property type="entry name" value="Type II secretion system (T2SS), domain F"/>
    <property type="match status" value="1"/>
</dbReference>
<feature type="transmembrane region" description="Helical" evidence="7">
    <location>
        <begin position="118"/>
        <end position="137"/>
    </location>
</feature>
<dbReference type="Proteomes" id="UP000183299">
    <property type="component" value="Unassembled WGS sequence"/>
</dbReference>
<comment type="subcellular location">
    <subcellularLocation>
        <location evidence="1">Cell membrane</location>
        <topology evidence="1">Multi-pass membrane protein</topology>
    </subcellularLocation>
</comment>